<dbReference type="Pfam" id="PF05569">
    <property type="entry name" value="Peptidase_M56"/>
    <property type="match status" value="1"/>
</dbReference>
<feature type="non-terminal residue" evidence="3">
    <location>
        <position position="1"/>
    </location>
</feature>
<evidence type="ECO:0000259" key="2">
    <source>
        <dbReference type="Pfam" id="PF05569"/>
    </source>
</evidence>
<dbReference type="AlphaFoldDB" id="X0TRP0"/>
<dbReference type="CDD" id="cd07341">
    <property type="entry name" value="M56_BlaR1_MecR1_like"/>
    <property type="match status" value="1"/>
</dbReference>
<dbReference type="InterPro" id="IPR008756">
    <property type="entry name" value="Peptidase_M56"/>
</dbReference>
<evidence type="ECO:0000313" key="3">
    <source>
        <dbReference type="EMBL" id="GAF96243.1"/>
    </source>
</evidence>
<feature type="domain" description="Peptidase M56" evidence="2">
    <location>
        <begin position="39"/>
        <end position="157"/>
    </location>
</feature>
<dbReference type="PANTHER" id="PTHR34978">
    <property type="entry name" value="POSSIBLE SENSOR-TRANSDUCER PROTEIN BLAR"/>
    <property type="match status" value="1"/>
</dbReference>
<reference evidence="3" key="1">
    <citation type="journal article" date="2014" name="Front. Microbiol.">
        <title>High frequency of phylogenetically diverse reductive dehalogenase-homologous genes in deep subseafloor sedimentary metagenomes.</title>
        <authorList>
            <person name="Kawai M."/>
            <person name="Futagami T."/>
            <person name="Toyoda A."/>
            <person name="Takaki Y."/>
            <person name="Nishi S."/>
            <person name="Hori S."/>
            <person name="Arai W."/>
            <person name="Tsubouchi T."/>
            <person name="Morono Y."/>
            <person name="Uchiyama I."/>
            <person name="Ito T."/>
            <person name="Fujiyama A."/>
            <person name="Inagaki F."/>
            <person name="Takami H."/>
        </authorList>
    </citation>
    <scope>NUCLEOTIDE SEQUENCE</scope>
    <source>
        <strain evidence="3">Expedition CK06-06</strain>
    </source>
</reference>
<name>X0TRP0_9ZZZZ</name>
<dbReference type="PANTHER" id="PTHR34978:SF3">
    <property type="entry name" value="SLR0241 PROTEIN"/>
    <property type="match status" value="1"/>
</dbReference>
<accession>X0TRP0</accession>
<feature type="region of interest" description="Disordered" evidence="1">
    <location>
        <begin position="165"/>
        <end position="185"/>
    </location>
</feature>
<protein>
    <recommendedName>
        <fullName evidence="2">Peptidase M56 domain-containing protein</fullName>
    </recommendedName>
</protein>
<sequence>HQRVRLARLLKQGAAADKDLAGLTAALAGQLGIRRVPTAVSVAADCPLFVCGFWRPRLVLPDRLIASLSPAERRQVILHELAHVKRHDLLWGWPVEIARMVYFFHPLVYWAAYQLRLERELCCDQLAMARGGHPPADYAQTLVQVVSHASEPAAAQSAAIVAGLTGSAGQRPVPSPSPGHRPGER</sequence>
<dbReference type="EMBL" id="BARS01010682">
    <property type="protein sequence ID" value="GAF96243.1"/>
    <property type="molecule type" value="Genomic_DNA"/>
</dbReference>
<gene>
    <name evidence="3" type="ORF">S01H1_19709</name>
</gene>
<comment type="caution">
    <text evidence="3">The sequence shown here is derived from an EMBL/GenBank/DDBJ whole genome shotgun (WGS) entry which is preliminary data.</text>
</comment>
<organism evidence="3">
    <name type="scientific">marine sediment metagenome</name>
    <dbReference type="NCBI Taxonomy" id="412755"/>
    <lineage>
        <taxon>unclassified sequences</taxon>
        <taxon>metagenomes</taxon>
        <taxon>ecological metagenomes</taxon>
    </lineage>
</organism>
<dbReference type="InterPro" id="IPR052173">
    <property type="entry name" value="Beta-lactam_resp_regulator"/>
</dbReference>
<dbReference type="Gene3D" id="3.30.2010.10">
    <property type="entry name" value="Metalloproteases ('zincins'), catalytic domain"/>
    <property type="match status" value="1"/>
</dbReference>
<proteinExistence type="predicted"/>
<evidence type="ECO:0000256" key="1">
    <source>
        <dbReference type="SAM" id="MobiDB-lite"/>
    </source>
</evidence>